<evidence type="ECO:0000256" key="2">
    <source>
        <dbReference type="SAM" id="MobiDB-lite"/>
    </source>
</evidence>
<keyword evidence="5" id="KW-1185">Reference proteome</keyword>
<organism evidence="4 5">
    <name type="scientific">Stemphylium lycopersici</name>
    <name type="common">Tomato gray leaf spot disease fungus</name>
    <name type="synonym">Thyrospora lycopersici</name>
    <dbReference type="NCBI Taxonomy" id="183478"/>
    <lineage>
        <taxon>Eukaryota</taxon>
        <taxon>Fungi</taxon>
        <taxon>Dikarya</taxon>
        <taxon>Ascomycota</taxon>
        <taxon>Pezizomycotina</taxon>
        <taxon>Dothideomycetes</taxon>
        <taxon>Pleosporomycetidae</taxon>
        <taxon>Pleosporales</taxon>
        <taxon>Pleosporineae</taxon>
        <taxon>Pleosporaceae</taxon>
        <taxon>Stemphylium</taxon>
    </lineage>
</organism>
<comment type="caution">
    <text evidence="4">The sequence shown here is derived from an EMBL/GenBank/DDBJ whole genome shotgun (WGS) entry which is preliminary data.</text>
</comment>
<feature type="region of interest" description="Disordered" evidence="2">
    <location>
        <begin position="1"/>
        <end position="20"/>
    </location>
</feature>
<feature type="compositionally biased region" description="Low complexity" evidence="2">
    <location>
        <begin position="1"/>
        <end position="14"/>
    </location>
</feature>
<dbReference type="Pfam" id="PF03962">
    <property type="entry name" value="Mnd1"/>
    <property type="match status" value="1"/>
</dbReference>
<dbReference type="Proteomes" id="UP000249619">
    <property type="component" value="Unassembled WGS sequence"/>
</dbReference>
<sequence>MISYDSSMSASGSSRPRKRRANIYDAVQGRVTQAGLVEHVQASKSSNKPLRPDEVLFKRKNAPIRYQETDYYAAHTQLPAGQKLPSGELSNAIHVYVSNLYARTEGPSMQKAWRCMDETALIAMSILMEETARSVLGETGDLAFTEAAEEDEEQLLARKNQWTLAGEEAETDGHGKERGRSSKKERSKKEATGQAPKTQPNPQKAASILAWFHKTAQAHSIKDLEKTLPQVSSINGMQVKDYLQALSDDNKIRVEKIGSGNWYWSFPADEKKAKDAALEKAQNEYKKADATVTELQAKVDNAGAARAEDEDMLMEPGGNRKTLITKHTDLTKELEKLRAELAAYSEQDPVEMEKKAAETQQARLDAEKFTDQILVMQGWLKDKTDGGEGFLNLLKSLYLDEYDEEEQGLREL</sequence>
<proteinExistence type="predicted"/>
<feature type="coiled-coil region" evidence="1">
    <location>
        <begin position="271"/>
        <end position="347"/>
    </location>
</feature>
<evidence type="ECO:0000256" key="1">
    <source>
        <dbReference type="SAM" id="Coils"/>
    </source>
</evidence>
<evidence type="ECO:0000259" key="3">
    <source>
        <dbReference type="Pfam" id="PF03962"/>
    </source>
</evidence>
<dbReference type="InterPro" id="IPR022793">
    <property type="entry name" value="Rrn10"/>
</dbReference>
<dbReference type="EMBL" id="QGDH01000241">
    <property type="protein sequence ID" value="RAR01905.1"/>
    <property type="molecule type" value="Genomic_DNA"/>
</dbReference>
<reference evidence="5" key="1">
    <citation type="submission" date="2018-05" db="EMBL/GenBank/DDBJ databases">
        <title>Draft genome sequence of Stemphylium lycopersici strain CIDEFI 213.</title>
        <authorList>
            <person name="Medina R."/>
            <person name="Franco M.E.E."/>
            <person name="Lucentini C.G."/>
            <person name="Saparrat M.C.N."/>
            <person name="Balatti P.A."/>
        </authorList>
    </citation>
    <scope>NUCLEOTIDE SEQUENCE [LARGE SCALE GENOMIC DNA]</scope>
    <source>
        <strain evidence="5">CIDEFI 213</strain>
    </source>
</reference>
<dbReference type="OrthoDB" id="9978204at2759"/>
<gene>
    <name evidence="4" type="ORF">DDE83_008753</name>
</gene>
<feature type="compositionally biased region" description="Basic and acidic residues" evidence="2">
    <location>
        <begin position="171"/>
        <end position="191"/>
    </location>
</feature>
<dbReference type="GO" id="GO:0006360">
    <property type="term" value="P:transcription by RNA polymerase I"/>
    <property type="evidence" value="ECO:0007669"/>
    <property type="project" value="InterPro"/>
</dbReference>
<feature type="domain" description="Mnd1 HTH" evidence="3">
    <location>
        <begin position="208"/>
        <end position="267"/>
    </location>
</feature>
<evidence type="ECO:0000313" key="4">
    <source>
        <dbReference type="EMBL" id="RAR01905.1"/>
    </source>
</evidence>
<protein>
    <submittedName>
        <fullName evidence="4">Meiotic nuclear division protein 1</fullName>
    </submittedName>
</protein>
<dbReference type="PANTHER" id="PTHR28054:SF1">
    <property type="entry name" value="RNA POLYMERASE I-SPECIFIC TRANSCRIPTION INITIATION FACTOR RRN10"/>
    <property type="match status" value="1"/>
</dbReference>
<dbReference type="InterPro" id="IPR040453">
    <property type="entry name" value="Mnd1_HTH"/>
</dbReference>
<dbReference type="PANTHER" id="PTHR28054">
    <property type="entry name" value="RNA POLYMERASE I-SPECIFIC TRANSCRIPTION INITIATION FACTOR RRN10"/>
    <property type="match status" value="1"/>
</dbReference>
<name>A0A364MSA7_STELY</name>
<dbReference type="AlphaFoldDB" id="A0A364MSA7"/>
<accession>A0A364MSA7</accession>
<dbReference type="STRING" id="183478.A0A364MSA7"/>
<keyword evidence="1" id="KW-0175">Coiled coil</keyword>
<evidence type="ECO:0000313" key="5">
    <source>
        <dbReference type="Proteomes" id="UP000249619"/>
    </source>
</evidence>
<feature type="region of interest" description="Disordered" evidence="2">
    <location>
        <begin position="161"/>
        <end position="203"/>
    </location>
</feature>